<dbReference type="EMBL" id="AZQP01000028">
    <property type="protein sequence ID" value="EYE88126.1"/>
    <property type="molecule type" value="Genomic_DNA"/>
</dbReference>
<dbReference type="InterPro" id="IPR025642">
    <property type="entry name" value="DUF4342"/>
</dbReference>
<name>A0A017RU62_9CLOT</name>
<accession>A0A017RU62</accession>
<evidence type="ECO:0000256" key="1">
    <source>
        <dbReference type="SAM" id="MobiDB-lite"/>
    </source>
</evidence>
<evidence type="ECO:0000259" key="2">
    <source>
        <dbReference type="Pfam" id="PF14242"/>
    </source>
</evidence>
<feature type="domain" description="DUF4342" evidence="2">
    <location>
        <begin position="46"/>
        <end position="124"/>
    </location>
</feature>
<evidence type="ECO:0000313" key="4">
    <source>
        <dbReference type="Proteomes" id="UP000019681"/>
    </source>
</evidence>
<dbReference type="STRING" id="1403537.Q428_09605"/>
<reference evidence="3 4" key="1">
    <citation type="journal article" date="2014" name="Genome Announc.">
        <title>Draft Genome Sequence of Fervidicella metallireducens Strain AeBT, an Iron-Reducing Thermoanaerobe from the Great Artesian Basin.</title>
        <authorList>
            <person name="Patel B.K."/>
        </authorList>
    </citation>
    <scope>NUCLEOTIDE SEQUENCE [LARGE SCALE GENOMIC DNA]</scope>
    <source>
        <strain evidence="3 4">AeB</strain>
    </source>
</reference>
<dbReference type="Proteomes" id="UP000019681">
    <property type="component" value="Unassembled WGS sequence"/>
</dbReference>
<organism evidence="3 4">
    <name type="scientific">Fervidicella metallireducens AeB</name>
    <dbReference type="NCBI Taxonomy" id="1403537"/>
    <lineage>
        <taxon>Bacteria</taxon>
        <taxon>Bacillati</taxon>
        <taxon>Bacillota</taxon>
        <taxon>Clostridia</taxon>
        <taxon>Eubacteriales</taxon>
        <taxon>Clostridiaceae</taxon>
        <taxon>Fervidicella</taxon>
    </lineage>
</organism>
<sequence length="188" mass="20897">MEEITLEKIDIIRQRSNLTYAEAKEVLEKNNGNLIDTLIYIEQNNKNILKNISNAGSDLVDTIKDIIKKGNVNRIKIKKDNKVLVDIPVNAGIAAGAISLGAPYVLAIAAISALVTKVTIEIEKSNGDVEIINNVVKERAEDIKEKTEEVINDIKNNISNITNKNNYNDEHETKSSEEVNNQNSQELD</sequence>
<comment type="caution">
    <text evidence="3">The sequence shown here is derived from an EMBL/GenBank/DDBJ whole genome shotgun (WGS) entry which is preliminary data.</text>
</comment>
<feature type="region of interest" description="Disordered" evidence="1">
    <location>
        <begin position="162"/>
        <end position="188"/>
    </location>
</feature>
<dbReference type="SUPFAM" id="SSF46934">
    <property type="entry name" value="UBA-like"/>
    <property type="match status" value="1"/>
</dbReference>
<evidence type="ECO:0000313" key="3">
    <source>
        <dbReference type="EMBL" id="EYE88126.1"/>
    </source>
</evidence>
<gene>
    <name evidence="3" type="ORF">Q428_09605</name>
</gene>
<dbReference type="AlphaFoldDB" id="A0A017RU62"/>
<proteinExistence type="predicted"/>
<keyword evidence="4" id="KW-1185">Reference proteome</keyword>
<dbReference type="CDD" id="cd14360">
    <property type="entry name" value="UBA_NAC_like_bac"/>
    <property type="match status" value="1"/>
</dbReference>
<dbReference type="Pfam" id="PF14242">
    <property type="entry name" value="DUF4342"/>
    <property type="match status" value="1"/>
</dbReference>
<dbReference type="RefSeq" id="WP_035380257.1">
    <property type="nucleotide sequence ID" value="NZ_AZQP01000028.1"/>
</dbReference>
<feature type="compositionally biased region" description="Basic and acidic residues" evidence="1">
    <location>
        <begin position="167"/>
        <end position="177"/>
    </location>
</feature>
<dbReference type="InterPro" id="IPR009060">
    <property type="entry name" value="UBA-like_sf"/>
</dbReference>
<feature type="compositionally biased region" description="Polar residues" evidence="1">
    <location>
        <begin position="178"/>
        <end position="188"/>
    </location>
</feature>
<dbReference type="OrthoDB" id="129626at2"/>
<protein>
    <submittedName>
        <fullName evidence="3">UBA/TS-N domain-containing protein</fullName>
    </submittedName>
</protein>
<dbReference type="Gene3D" id="1.10.8.10">
    <property type="entry name" value="DNA helicase RuvA subunit, C-terminal domain"/>
    <property type="match status" value="1"/>
</dbReference>